<dbReference type="InterPro" id="IPR049625">
    <property type="entry name" value="Glyco_transf_61_cat"/>
</dbReference>
<keyword evidence="1" id="KW-0328">Glycosyltransferase</keyword>
<evidence type="ECO:0000313" key="6">
    <source>
        <dbReference type="EnsemblMetazoa" id="G34986.1:cds"/>
    </source>
</evidence>
<reference evidence="6" key="1">
    <citation type="submission" date="2022-08" db="UniProtKB">
        <authorList>
            <consortium name="EnsemblMetazoa"/>
        </authorList>
    </citation>
    <scope>IDENTIFICATION</scope>
    <source>
        <strain evidence="6">05x7-T-G4-1.051#20</strain>
    </source>
</reference>
<dbReference type="EnsemblMetazoa" id="G34986.1">
    <property type="protein sequence ID" value="G34986.1:cds"/>
    <property type="gene ID" value="G34986"/>
</dbReference>
<sequence length="438" mass="51354">MYYIRRKTSSILLSVIVVYVILFIYIIIYSDDFLYNQNVMSEMWLHTASDNYCFPSASAHAQQPLLFKFFYACDKEIVFFDKMFAVVSNVLFESFIRSQNQTLTSQPLTKYDLRSLSTQCAGIVDITGLHLKEPILTWVKQMRLTERFNDNEKAPVHKDIGLLLSRHDEGNLYHAMTQMYNIVIAKLLLGISPNRSVVGIFADDYGSHTILQELWDSFFQETLPLSGESHRKFYFDKLIMINSGYEGYLNHHRLSKLPFVGEFKQYFNSLFGTCSQRKLDCSSINIRVILRQDGMYRNGTTKVTERKFYNERNLLKEIQKSFPSHSVKGLRLENYPMKTQLLFISKTDFLIGVHGAGMTFALFLPEHAGVLELFPLYRDTGNVHYRTISKWRNLHYRAWQNFKTENEFPNFQTHFPVRVIAYYIQEFLNSRCKRHSIS</sequence>
<proteinExistence type="predicted"/>
<evidence type="ECO:0000313" key="7">
    <source>
        <dbReference type="Proteomes" id="UP000005408"/>
    </source>
</evidence>
<organism evidence="6 7">
    <name type="scientific">Magallana gigas</name>
    <name type="common">Pacific oyster</name>
    <name type="synonym">Crassostrea gigas</name>
    <dbReference type="NCBI Taxonomy" id="29159"/>
    <lineage>
        <taxon>Eukaryota</taxon>
        <taxon>Metazoa</taxon>
        <taxon>Spiralia</taxon>
        <taxon>Lophotrochozoa</taxon>
        <taxon>Mollusca</taxon>
        <taxon>Bivalvia</taxon>
        <taxon>Autobranchia</taxon>
        <taxon>Pteriomorphia</taxon>
        <taxon>Ostreida</taxon>
        <taxon>Ostreoidea</taxon>
        <taxon>Ostreidae</taxon>
        <taxon>Magallana</taxon>
    </lineage>
</organism>
<dbReference type="Proteomes" id="UP000005408">
    <property type="component" value="Unassembled WGS sequence"/>
</dbReference>
<keyword evidence="7" id="KW-1185">Reference proteome</keyword>
<dbReference type="Pfam" id="PF04577">
    <property type="entry name" value="Glyco_transf_61"/>
    <property type="match status" value="1"/>
</dbReference>
<protein>
    <recommendedName>
        <fullName evidence="5">Glycosyltransferase 61 catalytic domain-containing protein</fullName>
    </recommendedName>
</protein>
<dbReference type="GO" id="GO:0016757">
    <property type="term" value="F:glycosyltransferase activity"/>
    <property type="evidence" value="ECO:0007669"/>
    <property type="project" value="UniProtKB-KW"/>
</dbReference>
<evidence type="ECO:0000256" key="2">
    <source>
        <dbReference type="ARBA" id="ARBA00022679"/>
    </source>
</evidence>
<keyword evidence="2" id="KW-0808">Transferase</keyword>
<dbReference type="OrthoDB" id="529273at2759"/>
<feature type="transmembrane region" description="Helical" evidence="4">
    <location>
        <begin position="12"/>
        <end position="30"/>
    </location>
</feature>
<evidence type="ECO:0000256" key="3">
    <source>
        <dbReference type="ARBA" id="ARBA00023180"/>
    </source>
</evidence>
<keyword evidence="4" id="KW-1133">Transmembrane helix</keyword>
<evidence type="ECO:0000256" key="1">
    <source>
        <dbReference type="ARBA" id="ARBA00022676"/>
    </source>
</evidence>
<accession>A0A8W8MRI0</accession>
<dbReference type="OMA" id="YRTISKW"/>
<dbReference type="InterPro" id="IPR007657">
    <property type="entry name" value="Glycosyltransferase_61"/>
</dbReference>
<dbReference type="AlphaFoldDB" id="A0A8W8MRI0"/>
<keyword evidence="4" id="KW-0812">Transmembrane</keyword>
<dbReference type="PANTHER" id="PTHR20961">
    <property type="entry name" value="GLYCOSYLTRANSFERASE"/>
    <property type="match status" value="1"/>
</dbReference>
<feature type="domain" description="Glycosyltransferase 61 catalytic" evidence="5">
    <location>
        <begin position="291"/>
        <end position="371"/>
    </location>
</feature>
<keyword evidence="4" id="KW-0472">Membrane</keyword>
<name>A0A8W8MRI0_MAGGI</name>
<keyword evidence="3" id="KW-0325">Glycoprotein</keyword>
<evidence type="ECO:0000259" key="5">
    <source>
        <dbReference type="Pfam" id="PF04577"/>
    </source>
</evidence>
<evidence type="ECO:0000256" key="4">
    <source>
        <dbReference type="SAM" id="Phobius"/>
    </source>
</evidence>